<organism evidence="3 4">
    <name type="scientific">Harenicola maris</name>
    <dbReference type="NCBI Taxonomy" id="2841044"/>
    <lineage>
        <taxon>Bacteria</taxon>
        <taxon>Pseudomonadati</taxon>
        <taxon>Pseudomonadota</taxon>
        <taxon>Alphaproteobacteria</taxon>
        <taxon>Rhodobacterales</taxon>
        <taxon>Paracoccaceae</taxon>
        <taxon>Harenicola</taxon>
    </lineage>
</organism>
<dbReference type="SUPFAM" id="SSF159594">
    <property type="entry name" value="XCC0632-like"/>
    <property type="match status" value="1"/>
</dbReference>
<keyword evidence="4" id="KW-1185">Reference proteome</keyword>
<dbReference type="Gene3D" id="3.40.50.10610">
    <property type="entry name" value="ABC-type transport auxiliary lipoprotein component"/>
    <property type="match status" value="1"/>
</dbReference>
<protein>
    <submittedName>
        <fullName evidence="3">Membrane integrity-associated transporter subunit PqiC</fullName>
    </submittedName>
</protein>
<accession>A0AAP2CVS1</accession>
<keyword evidence="1" id="KW-0732">Signal</keyword>
<evidence type="ECO:0000313" key="4">
    <source>
        <dbReference type="Proteomes" id="UP001315686"/>
    </source>
</evidence>
<sequence>MSLKSSFAALGLLILTGCGGATDLVAVNEPTAKGSYRVSLSTLELREPSLPSYALADEISVEAEDGTLVSIPDVLWADKPERAIALELTRHLSGLTRARIAASPWPFEALPEGTLDLRFETLLARANGSFQVTGQYFVGRLDAGPERSGFFDLSVPIAEPVSPVTVSQARGRAIALLAEDLAKNALR</sequence>
<feature type="signal peptide" evidence="1">
    <location>
        <begin position="1"/>
        <end position="21"/>
    </location>
</feature>
<dbReference type="RefSeq" id="WP_327795685.1">
    <property type="nucleotide sequence ID" value="NZ_JADQAZ010000004.1"/>
</dbReference>
<comment type="caution">
    <text evidence="3">The sequence shown here is derived from an EMBL/GenBank/DDBJ whole genome shotgun (WGS) entry which is preliminary data.</text>
</comment>
<dbReference type="Pfam" id="PF03886">
    <property type="entry name" value="ABC_trans_aux"/>
    <property type="match status" value="1"/>
</dbReference>
<evidence type="ECO:0000259" key="2">
    <source>
        <dbReference type="Pfam" id="PF03886"/>
    </source>
</evidence>
<dbReference type="AlphaFoldDB" id="A0AAP2CVS1"/>
<evidence type="ECO:0000313" key="3">
    <source>
        <dbReference type="EMBL" id="MBT0959451.1"/>
    </source>
</evidence>
<gene>
    <name evidence="3" type="ORF">IV417_18830</name>
</gene>
<feature type="domain" description="ABC-type transport auxiliary lipoprotein component" evidence="2">
    <location>
        <begin position="32"/>
        <end position="182"/>
    </location>
</feature>
<dbReference type="InterPro" id="IPR005586">
    <property type="entry name" value="ABC_trans_aux"/>
</dbReference>
<dbReference type="EMBL" id="JADQAZ010000004">
    <property type="protein sequence ID" value="MBT0959451.1"/>
    <property type="molecule type" value="Genomic_DNA"/>
</dbReference>
<reference evidence="3 4" key="1">
    <citation type="journal article" date="2021" name="Arch. Microbiol.">
        <title>Harenicola maris gen. nov., sp. nov. isolated from the Sea of Japan shallow sediments.</title>
        <authorList>
            <person name="Romanenko L.A."/>
            <person name="Kurilenko V.V."/>
            <person name="Chernysheva N.Y."/>
            <person name="Tekutyeva L.A."/>
            <person name="Velansky P.V."/>
            <person name="Svetashev V.I."/>
            <person name="Isaeva M.P."/>
        </authorList>
    </citation>
    <scope>NUCLEOTIDE SEQUENCE [LARGE SCALE GENOMIC DNA]</scope>
    <source>
        <strain evidence="3 4">KMM 3653</strain>
    </source>
</reference>
<name>A0AAP2CVS1_9RHOB</name>
<proteinExistence type="predicted"/>
<dbReference type="Proteomes" id="UP001315686">
    <property type="component" value="Unassembled WGS sequence"/>
</dbReference>
<evidence type="ECO:0000256" key="1">
    <source>
        <dbReference type="SAM" id="SignalP"/>
    </source>
</evidence>
<dbReference type="PROSITE" id="PS51257">
    <property type="entry name" value="PROKAR_LIPOPROTEIN"/>
    <property type="match status" value="1"/>
</dbReference>
<feature type="chain" id="PRO_5042906474" evidence="1">
    <location>
        <begin position="22"/>
        <end position="187"/>
    </location>
</feature>